<evidence type="ECO:0000313" key="2">
    <source>
        <dbReference type="EMBL" id="OCM00315.1"/>
    </source>
</evidence>
<evidence type="ECO:0000256" key="1">
    <source>
        <dbReference type="SAM" id="Phobius"/>
    </source>
</evidence>
<organism evidence="2 4">
    <name type="scientific">Aliarcobacter thereius</name>
    <dbReference type="NCBI Taxonomy" id="544718"/>
    <lineage>
        <taxon>Bacteria</taxon>
        <taxon>Pseudomonadati</taxon>
        <taxon>Campylobacterota</taxon>
        <taxon>Epsilonproteobacteria</taxon>
        <taxon>Campylobacterales</taxon>
        <taxon>Arcobacteraceae</taxon>
        <taxon>Aliarcobacter</taxon>
    </lineage>
</organism>
<proteinExistence type="predicted"/>
<dbReference type="Proteomes" id="UP000308001">
    <property type="component" value="Unassembled WGS sequence"/>
</dbReference>
<comment type="caution">
    <text evidence="2">The sequence shown here is derived from an EMBL/GenBank/DDBJ whole genome shotgun (WGS) entry which is preliminary data.</text>
</comment>
<dbReference type="EMBL" id="LCUJ01000001">
    <property type="protein sequence ID" value="OCM00315.1"/>
    <property type="molecule type" value="Genomic_DNA"/>
</dbReference>
<evidence type="ECO:0000313" key="3">
    <source>
        <dbReference type="EMBL" id="TLS72520.1"/>
    </source>
</evidence>
<dbReference type="Proteomes" id="UP000093281">
    <property type="component" value="Unassembled WGS sequence"/>
</dbReference>
<keyword evidence="1" id="KW-0472">Membrane</keyword>
<sequence length="73" mass="8376">MKSSLKLFLITFVVLSLLMHYKEFLNQPIVHIQNLSIAGAYGFGSFHPIIFTAIIFILLLIVKTILKFLRVIK</sequence>
<protein>
    <submittedName>
        <fullName evidence="2">Uncharacterized protein</fullName>
    </submittedName>
</protein>
<dbReference type="RefSeq" id="WP_066182430.1">
    <property type="nucleotide sequence ID" value="NZ_LCUJ01000001.1"/>
</dbReference>
<keyword evidence="1" id="KW-1133">Transmembrane helix</keyword>
<feature type="transmembrane region" description="Helical" evidence="1">
    <location>
        <begin position="46"/>
        <end position="66"/>
    </location>
</feature>
<gene>
    <name evidence="2" type="ORF">AAX29_00318</name>
    <name evidence="3" type="ORF">FE246_03800</name>
</gene>
<reference evidence="4" key="2">
    <citation type="submission" date="2015-05" db="EMBL/GenBank/DDBJ databases">
        <authorList>
            <person name="Rovetto F."/>
            <person name="Cocolin L."/>
            <person name="Illeghems K."/>
            <person name="Van Nieuwerburgh F."/>
            <person name="Houf K."/>
        </authorList>
    </citation>
    <scope>NUCLEOTIDE SEQUENCE [LARGE SCALE GENOMIC DNA]</scope>
    <source>
        <strain evidence="4">DU22</strain>
    </source>
</reference>
<name>A0A1C0B9P5_9BACT</name>
<reference evidence="3 5" key="3">
    <citation type="submission" date="2019-05" db="EMBL/GenBank/DDBJ databases">
        <title>Arcobacter cibarius and Arcobacter thereius providing challenges in identification an antibiotic susceptibility and Quinolone resistance.</title>
        <authorList>
            <person name="Busch A."/>
            <person name="Hanel I."/>
            <person name="Hotzel H."/>
            <person name="Tomaso H."/>
        </authorList>
    </citation>
    <scope>NUCLEOTIDE SEQUENCE [LARGE SCALE GENOMIC DNA]</scope>
    <source>
        <strain evidence="3 5">17CS1191_2</strain>
    </source>
</reference>
<dbReference type="OrthoDB" id="5348880at2"/>
<dbReference type="AlphaFoldDB" id="A0A1C0B9P5"/>
<dbReference type="STRING" id="544718.AAX25_00761"/>
<evidence type="ECO:0000313" key="4">
    <source>
        <dbReference type="Proteomes" id="UP000093281"/>
    </source>
</evidence>
<accession>A0A1C0B9P5</accession>
<reference evidence="2" key="1">
    <citation type="submission" date="2015-05" db="EMBL/GenBank/DDBJ databases">
        <authorList>
            <person name="Wang D.B."/>
            <person name="Wang M."/>
        </authorList>
    </citation>
    <scope>NUCLEOTIDE SEQUENCE [LARGE SCALE GENOMIC DNA]</scope>
    <source>
        <strain evidence="2">DU22</strain>
    </source>
</reference>
<dbReference type="EMBL" id="VBUF01000002">
    <property type="protein sequence ID" value="TLS72520.1"/>
    <property type="molecule type" value="Genomic_DNA"/>
</dbReference>
<keyword evidence="1" id="KW-0812">Transmembrane</keyword>
<evidence type="ECO:0000313" key="5">
    <source>
        <dbReference type="Proteomes" id="UP000308001"/>
    </source>
</evidence>